<evidence type="ECO:0000256" key="4">
    <source>
        <dbReference type="ARBA" id="ARBA00022723"/>
    </source>
</evidence>
<evidence type="ECO:0000259" key="13">
    <source>
        <dbReference type="Pfam" id="PF01435"/>
    </source>
</evidence>
<comment type="similarity">
    <text evidence="10">Belongs to the peptidase M48 family.</text>
</comment>
<feature type="transmembrane region" description="Helical" evidence="12">
    <location>
        <begin position="314"/>
        <end position="335"/>
    </location>
</feature>
<dbReference type="Proteomes" id="UP000662857">
    <property type="component" value="Chromosome"/>
</dbReference>
<feature type="transmembrane region" description="Helical" evidence="12">
    <location>
        <begin position="169"/>
        <end position="190"/>
    </location>
</feature>
<dbReference type="EMBL" id="CP070499">
    <property type="protein sequence ID" value="QSB15631.1"/>
    <property type="molecule type" value="Genomic_DNA"/>
</dbReference>
<feature type="region of interest" description="Disordered" evidence="11">
    <location>
        <begin position="405"/>
        <end position="434"/>
    </location>
</feature>
<dbReference type="InterPro" id="IPR001915">
    <property type="entry name" value="Peptidase_M48"/>
</dbReference>
<dbReference type="Gene3D" id="3.30.2010.10">
    <property type="entry name" value="Metalloproteases ('zincins'), catalytic domain"/>
    <property type="match status" value="1"/>
</dbReference>
<dbReference type="KEGG" id="nhy:JQS43_04585"/>
<dbReference type="GO" id="GO:0006508">
    <property type="term" value="P:proteolysis"/>
    <property type="evidence" value="ECO:0007669"/>
    <property type="project" value="UniProtKB-KW"/>
</dbReference>
<feature type="transmembrane region" description="Helical" evidence="12">
    <location>
        <begin position="68"/>
        <end position="101"/>
    </location>
</feature>
<evidence type="ECO:0000256" key="10">
    <source>
        <dbReference type="RuleBase" id="RU003983"/>
    </source>
</evidence>
<organism evidence="14 15">
    <name type="scientific">Natronosporangium hydrolyticum</name>
    <dbReference type="NCBI Taxonomy" id="2811111"/>
    <lineage>
        <taxon>Bacteria</taxon>
        <taxon>Bacillati</taxon>
        <taxon>Actinomycetota</taxon>
        <taxon>Actinomycetes</taxon>
        <taxon>Micromonosporales</taxon>
        <taxon>Micromonosporaceae</taxon>
        <taxon>Natronosporangium</taxon>
    </lineage>
</organism>
<reference evidence="14" key="1">
    <citation type="submission" date="2021-02" db="EMBL/GenBank/DDBJ databases">
        <title>Natrosporangium hydrolyticum gen. nov., sp. nov, a haloalkaliphilic actinobacterium from a soda solonchak soil.</title>
        <authorList>
            <person name="Sorokin D.Y."/>
            <person name="Khijniak T.V."/>
            <person name="Zakharycheva A.P."/>
            <person name="Boueva O.V."/>
            <person name="Ariskina E.V."/>
            <person name="Hahnke R.L."/>
            <person name="Bunk B."/>
            <person name="Sproer C."/>
            <person name="Schumann P."/>
            <person name="Evtushenko L.I."/>
            <person name="Kublanov I.V."/>
        </authorList>
    </citation>
    <scope>NUCLEOTIDE SEQUENCE</scope>
    <source>
        <strain evidence="14">DSM 106523</strain>
    </source>
</reference>
<evidence type="ECO:0000256" key="5">
    <source>
        <dbReference type="ARBA" id="ARBA00022801"/>
    </source>
</evidence>
<evidence type="ECO:0000256" key="11">
    <source>
        <dbReference type="SAM" id="MobiDB-lite"/>
    </source>
</evidence>
<sequence>MDSDRSTPRPPVPEQRAGFVPPAAHPPVTMAGPAQPTAGSAAPSVGGRPRYFPSVVTWLRVGMGRSRLGILGALFGTWFYVPFAMIMSAVCAVVLGITGFFGGFLFSYGQAPAFVSDLPVLGAAVDAFLPASGGVLGGLVGVLLGLILGFVGGLLLFWVLAFAGDPLSGVGWALGAVVTGLLVGVVYTLYRVGFESLILRRTGARRLSRRERELLLPALQECTHRLGLANHPPILIEDDEEPSAAAYARHIVVTRGLLEEFGYEREVLAGVLCHELVHWRNGDPISAVFIRGVALPLYLVYAGVGWVTERLNHAFAVALLWLIFWPVLLTVRLVVIPAQAADLRRAEYRADQGAVLAGYRDGLRCVLEQLRGSFEVGRNGWTRAVCAVHPPNELRLEKLEDPHGHYPLTAPDPASDPADGAAAESAATPAAGVG</sequence>
<dbReference type="PANTHER" id="PTHR43221">
    <property type="entry name" value="PROTEASE HTPX"/>
    <property type="match status" value="1"/>
</dbReference>
<keyword evidence="3 12" id="KW-0812">Transmembrane</keyword>
<evidence type="ECO:0000313" key="14">
    <source>
        <dbReference type="EMBL" id="QSB15631.1"/>
    </source>
</evidence>
<evidence type="ECO:0000256" key="1">
    <source>
        <dbReference type="ARBA" id="ARBA00022475"/>
    </source>
</evidence>
<feature type="domain" description="Peptidase M48" evidence="13">
    <location>
        <begin position="220"/>
        <end position="401"/>
    </location>
</feature>
<keyword evidence="4" id="KW-0479">Metal-binding</keyword>
<feature type="transmembrane region" description="Helical" evidence="12">
    <location>
        <begin position="107"/>
        <end position="129"/>
    </location>
</feature>
<dbReference type="GO" id="GO:0004222">
    <property type="term" value="F:metalloendopeptidase activity"/>
    <property type="evidence" value="ECO:0007669"/>
    <property type="project" value="InterPro"/>
</dbReference>
<evidence type="ECO:0000256" key="7">
    <source>
        <dbReference type="ARBA" id="ARBA00022989"/>
    </source>
</evidence>
<keyword evidence="1" id="KW-1003">Cell membrane</keyword>
<feature type="compositionally biased region" description="Low complexity" evidence="11">
    <location>
        <begin position="409"/>
        <end position="434"/>
    </location>
</feature>
<evidence type="ECO:0000256" key="9">
    <source>
        <dbReference type="ARBA" id="ARBA00023136"/>
    </source>
</evidence>
<dbReference type="RefSeq" id="WP_239677811.1">
    <property type="nucleotide sequence ID" value="NZ_CP070499.1"/>
</dbReference>
<keyword evidence="8 10" id="KW-0482">Metalloprotease</keyword>
<dbReference type="PANTHER" id="PTHR43221:SF2">
    <property type="entry name" value="PROTEASE HTPX HOMOLOG"/>
    <property type="match status" value="1"/>
</dbReference>
<evidence type="ECO:0000256" key="3">
    <source>
        <dbReference type="ARBA" id="ARBA00022692"/>
    </source>
</evidence>
<keyword evidence="15" id="KW-1185">Reference proteome</keyword>
<proteinExistence type="inferred from homology"/>
<dbReference type="Pfam" id="PF01435">
    <property type="entry name" value="Peptidase_M48"/>
    <property type="match status" value="1"/>
</dbReference>
<feature type="region of interest" description="Disordered" evidence="11">
    <location>
        <begin position="1"/>
        <end position="45"/>
    </location>
</feature>
<protein>
    <submittedName>
        <fullName evidence="14">M48 family metalloprotease</fullName>
    </submittedName>
</protein>
<feature type="transmembrane region" description="Helical" evidence="12">
    <location>
        <begin position="136"/>
        <end position="163"/>
    </location>
</feature>
<evidence type="ECO:0000256" key="2">
    <source>
        <dbReference type="ARBA" id="ARBA00022670"/>
    </source>
</evidence>
<evidence type="ECO:0000256" key="8">
    <source>
        <dbReference type="ARBA" id="ARBA00023049"/>
    </source>
</evidence>
<gene>
    <name evidence="14" type="ORF">JQS43_04585</name>
</gene>
<evidence type="ECO:0000256" key="6">
    <source>
        <dbReference type="ARBA" id="ARBA00022833"/>
    </source>
</evidence>
<dbReference type="GO" id="GO:0046872">
    <property type="term" value="F:metal ion binding"/>
    <property type="evidence" value="ECO:0007669"/>
    <property type="project" value="UniProtKB-KW"/>
</dbReference>
<feature type="transmembrane region" description="Helical" evidence="12">
    <location>
        <begin position="288"/>
        <end position="308"/>
    </location>
</feature>
<keyword evidence="9 12" id="KW-0472">Membrane</keyword>
<comment type="cofactor">
    <cofactor evidence="10">
        <name>Zn(2+)</name>
        <dbReference type="ChEBI" id="CHEBI:29105"/>
    </cofactor>
    <text evidence="10">Binds 1 zinc ion per subunit.</text>
</comment>
<keyword evidence="2 10" id="KW-0645">Protease</keyword>
<dbReference type="InterPro" id="IPR050083">
    <property type="entry name" value="HtpX_protease"/>
</dbReference>
<dbReference type="AlphaFoldDB" id="A0A895YDJ9"/>
<accession>A0A895YDJ9</accession>
<keyword evidence="6 10" id="KW-0862">Zinc</keyword>
<evidence type="ECO:0000313" key="15">
    <source>
        <dbReference type="Proteomes" id="UP000662857"/>
    </source>
</evidence>
<keyword evidence="5 10" id="KW-0378">Hydrolase</keyword>
<evidence type="ECO:0000256" key="12">
    <source>
        <dbReference type="SAM" id="Phobius"/>
    </source>
</evidence>
<name>A0A895YDJ9_9ACTN</name>
<keyword evidence="7 12" id="KW-1133">Transmembrane helix</keyword>